<reference evidence="2 3" key="1">
    <citation type="journal article" date="2015" name="Genome Announc.">
        <title>Complete Genome Sequence of Spiroplasma litorale TN-1T (DSM 21781), a Bacterium Isolated from a Green-Eyed Horsefly (Tabanus nigrovittatus).</title>
        <authorList>
            <person name="Lo W.S."/>
            <person name="Lai Y.C."/>
            <person name="Lien Y.W."/>
            <person name="Wang T.H."/>
            <person name="Kuo C.H."/>
        </authorList>
    </citation>
    <scope>NUCLEOTIDE SEQUENCE [LARGE SCALE GENOMIC DNA]</scope>
    <source>
        <strain evidence="2 3">TN-1</strain>
    </source>
</reference>
<feature type="signal peptide" evidence="1">
    <location>
        <begin position="1"/>
        <end position="23"/>
    </location>
</feature>
<sequence length="725" mass="81017">MKKLISILGIISITSSSISLVTACGNANTIFDNSDDQENISKLMSQYAKALYINENEIDTTNEGLNKIHYSSSYLMKDYVKDNYIRNLNLGDFKNVETNDFTRYSDIASKYFKNSTDIVNDNTNVEDGIYKDGVVAPEVTGMVGTITSLVQSLPMILKSLSNPAAFGPLMSILSKKLKDLVSPALLKTLGKLIDNNVLKDLEKAFSVEAFKDDKGVFLSYEDGLNAGIIALSNSVDKIINKDESTEKLTYKNSSEINSNINVASEKIATNLIEILNGTKSLKLDILLDISSFPELIFFIRSLLVYLNSFSIKDLTTEYDGNNFIEMLETKRTAKIKEEENVFDFDNAIEVLSYVVNDTDSKGGLTLKNLLGVLLATPATDKENVIDATNINKKYEGGKNGLINILSRLAIKLVGEEKLVVDAMGKTITLYIDSVIRSFVNWGVGYDTGGKTQLVGGIQIGFSTLIALLPSFKDKLPDLLKNIVSNIDSKDWSEFFGKSGKWINYLYDNENEKLNLSIKKILSEPLENLLNSQLFNSGNTSEKNKIFDNKKDLGLGFLTSNSLQSIVNSIKADIDNQKKEKPDTNFKIKFDSFAILFKRLYTNNTFTKATEDVDNFMKILGLNDDSTIAKDSPLEQLQVIVNENLPWLNSVINTLSTMISSYNKKLSKTKEIVNAYYDNTEVSIVENKVNDYIYLVKNKTTNLENKFEIKLNYSGNYLFVSNIKKI</sequence>
<name>A0A0K1W1I1_9MOLU</name>
<evidence type="ECO:0000313" key="2">
    <source>
        <dbReference type="EMBL" id="AKX34180.1"/>
    </source>
</evidence>
<dbReference type="AlphaFoldDB" id="A0A0K1W1I1"/>
<keyword evidence="3" id="KW-1185">Reference proteome</keyword>
<dbReference type="STRING" id="216942.SLITO_v1c05360"/>
<protein>
    <recommendedName>
        <fullName evidence="4">MOLPALP family lipoprotein</fullName>
    </recommendedName>
</protein>
<dbReference type="PROSITE" id="PS51257">
    <property type="entry name" value="PROKAR_LIPOPROTEIN"/>
    <property type="match status" value="1"/>
</dbReference>
<feature type="chain" id="PRO_5005470778" description="MOLPALP family lipoprotein" evidence="1">
    <location>
        <begin position="24"/>
        <end position="725"/>
    </location>
</feature>
<organism evidence="2 3">
    <name type="scientific">Spiroplasma litorale</name>
    <dbReference type="NCBI Taxonomy" id="216942"/>
    <lineage>
        <taxon>Bacteria</taxon>
        <taxon>Bacillati</taxon>
        <taxon>Mycoplasmatota</taxon>
        <taxon>Mollicutes</taxon>
        <taxon>Entomoplasmatales</taxon>
        <taxon>Spiroplasmataceae</taxon>
        <taxon>Spiroplasma</taxon>
    </lineage>
</organism>
<dbReference type="OrthoDB" id="387392at2"/>
<accession>A0A0K1W1I1</accession>
<proteinExistence type="predicted"/>
<dbReference type="EMBL" id="CP012357">
    <property type="protein sequence ID" value="AKX34180.1"/>
    <property type="molecule type" value="Genomic_DNA"/>
</dbReference>
<evidence type="ECO:0000256" key="1">
    <source>
        <dbReference type="SAM" id="SignalP"/>
    </source>
</evidence>
<gene>
    <name evidence="2" type="ORF">SLITO_v1c05360</name>
</gene>
<dbReference type="NCBIfam" id="NF045726">
    <property type="entry name" value="XXplasma_LP"/>
    <property type="match status" value="1"/>
</dbReference>
<dbReference type="Proteomes" id="UP000067476">
    <property type="component" value="Chromosome"/>
</dbReference>
<dbReference type="RefSeq" id="WP_075058276.1">
    <property type="nucleotide sequence ID" value="NZ_CP012357.1"/>
</dbReference>
<evidence type="ECO:0008006" key="4">
    <source>
        <dbReference type="Google" id="ProtNLM"/>
    </source>
</evidence>
<evidence type="ECO:0000313" key="3">
    <source>
        <dbReference type="Proteomes" id="UP000067476"/>
    </source>
</evidence>
<keyword evidence="1" id="KW-0732">Signal</keyword>
<dbReference type="PATRIC" id="fig|216942.3.peg.539"/>
<dbReference type="InterPro" id="IPR054816">
    <property type="entry name" value="Lipoprotein_mollicutes-type_CS"/>
</dbReference>
<dbReference type="KEGG" id="sll:SLITO_v1c05360"/>